<sequence length="464" mass="51900">MKNITSHAFSPTLSERERLYSIVDGLEVEVRVNANPYGLRLDSLFEMAARINKKRGFLFVSKLLGKHIPVVPSLSLGSGAMLGCLYEERILGRSSTLAADILSDAFGNRDNADQLYRKAISNKIHLDEPTLFIGFAETATALGHSMFDVFTGQAEFLHTTRESITSRVSSINFDEEHSHAVAHRCYARDRNFFSKPSRIVLVDDEITTGKTALNIIRELHEQFGHRDFVVASLLDWRSEADRERFSELSRTLGVQIRSLALVEGAISVQGSPLEADGEGEAVREDSSIVFQRHDVSGMFEHEPIETAEEHRESKERPAAYLKHSGRFGMNVSDEASLGKEIAKAAEYLSSRRTGQRVLCLGTGEFMYIPMRIAQLMGSGTYSQSTTRSPIHPMRKEGYAVSSAYRFDAPDGEEVPNFIYNVAPGQYDEAFVFVERQYDPKQGESFERALARIGIPVVHLVFFGK</sequence>
<dbReference type="Gene3D" id="3.40.50.2020">
    <property type="match status" value="1"/>
</dbReference>
<protein>
    <submittedName>
        <fullName evidence="3">Phosphoribosyltransferase family protein</fullName>
    </submittedName>
</protein>
<evidence type="ECO:0000313" key="3">
    <source>
        <dbReference type="EMBL" id="MFC4303114.1"/>
    </source>
</evidence>
<dbReference type="Proteomes" id="UP001595755">
    <property type="component" value="Unassembled WGS sequence"/>
</dbReference>
<dbReference type="PIRSF" id="PIRSF020967">
    <property type="entry name" value="UCP020967"/>
    <property type="match status" value="1"/>
</dbReference>
<feature type="domain" description="Orotate phosphoribosyltransferase-like" evidence="2">
    <location>
        <begin position="44"/>
        <end position="264"/>
    </location>
</feature>
<reference evidence="4" key="1">
    <citation type="journal article" date="2019" name="Int. J. Syst. Evol. Microbiol.">
        <title>The Global Catalogue of Microorganisms (GCM) 10K type strain sequencing project: providing services to taxonomists for standard genome sequencing and annotation.</title>
        <authorList>
            <consortium name="The Broad Institute Genomics Platform"/>
            <consortium name="The Broad Institute Genome Sequencing Center for Infectious Disease"/>
            <person name="Wu L."/>
            <person name="Ma J."/>
        </authorList>
    </citation>
    <scope>NUCLEOTIDE SEQUENCE [LARGE SCALE GENOMIC DNA]</scope>
    <source>
        <strain evidence="4">CGMCC 4.1641</strain>
    </source>
</reference>
<organism evidence="3 4">
    <name type="scientific">Cohnella boryungensis</name>
    <dbReference type="NCBI Taxonomy" id="768479"/>
    <lineage>
        <taxon>Bacteria</taxon>
        <taxon>Bacillati</taxon>
        <taxon>Bacillota</taxon>
        <taxon>Bacilli</taxon>
        <taxon>Bacillales</taxon>
        <taxon>Paenibacillaceae</taxon>
        <taxon>Cohnella</taxon>
    </lineage>
</organism>
<feature type="domain" description="TRSP" evidence="1">
    <location>
        <begin position="324"/>
        <end position="445"/>
    </location>
</feature>
<dbReference type="InterPro" id="IPR011214">
    <property type="entry name" value="UCP020967"/>
</dbReference>
<dbReference type="EMBL" id="JBHSED010000007">
    <property type="protein sequence ID" value="MFC4303114.1"/>
    <property type="molecule type" value="Genomic_DNA"/>
</dbReference>
<dbReference type="Pfam" id="PF15609">
    <property type="entry name" value="PRTase_2"/>
    <property type="match status" value="1"/>
</dbReference>
<dbReference type="Pfam" id="PF12500">
    <property type="entry name" value="TRSP"/>
    <property type="match status" value="1"/>
</dbReference>
<dbReference type="InterPro" id="IPR029057">
    <property type="entry name" value="PRTase-like"/>
</dbReference>
<keyword evidence="3" id="KW-0808">Transferase</keyword>
<proteinExistence type="predicted"/>
<evidence type="ECO:0000259" key="2">
    <source>
        <dbReference type="Pfam" id="PF15609"/>
    </source>
</evidence>
<keyword evidence="3" id="KW-0328">Glycosyltransferase</keyword>
<dbReference type="InterPro" id="IPR022537">
    <property type="entry name" value="TRSP_dom"/>
</dbReference>
<dbReference type="CDD" id="cd06223">
    <property type="entry name" value="PRTases_typeI"/>
    <property type="match status" value="1"/>
</dbReference>
<dbReference type="InterPro" id="IPR000836">
    <property type="entry name" value="PRTase_dom"/>
</dbReference>
<dbReference type="InterPro" id="IPR041688">
    <property type="entry name" value="PRTase_2"/>
</dbReference>
<gene>
    <name evidence="3" type="ORF">ACFO1S_06590</name>
</gene>
<dbReference type="SUPFAM" id="SSF53271">
    <property type="entry name" value="PRTase-like"/>
    <property type="match status" value="1"/>
</dbReference>
<name>A0ABV8S9F2_9BACL</name>
<comment type="caution">
    <text evidence="3">The sequence shown here is derived from an EMBL/GenBank/DDBJ whole genome shotgun (WGS) entry which is preliminary data.</text>
</comment>
<evidence type="ECO:0000259" key="1">
    <source>
        <dbReference type="Pfam" id="PF12500"/>
    </source>
</evidence>
<accession>A0ABV8S9F2</accession>
<dbReference type="RefSeq" id="WP_378126453.1">
    <property type="nucleotide sequence ID" value="NZ_JBHSED010000007.1"/>
</dbReference>
<keyword evidence="4" id="KW-1185">Reference proteome</keyword>
<evidence type="ECO:0000313" key="4">
    <source>
        <dbReference type="Proteomes" id="UP001595755"/>
    </source>
</evidence>
<dbReference type="GO" id="GO:0016757">
    <property type="term" value="F:glycosyltransferase activity"/>
    <property type="evidence" value="ECO:0007669"/>
    <property type="project" value="UniProtKB-KW"/>
</dbReference>